<name>A0A183GDG6_HELPZ</name>
<evidence type="ECO:0000313" key="1">
    <source>
        <dbReference type="EMBL" id="VDP19190.1"/>
    </source>
</evidence>
<accession>A0A3P8BNF0</accession>
<reference evidence="1 2" key="1">
    <citation type="submission" date="2018-11" db="EMBL/GenBank/DDBJ databases">
        <authorList>
            <consortium name="Pathogen Informatics"/>
        </authorList>
    </citation>
    <scope>NUCLEOTIDE SEQUENCE [LARGE SCALE GENOMIC DNA]</scope>
</reference>
<proteinExistence type="predicted"/>
<keyword evidence="2" id="KW-1185">Reference proteome</keyword>
<dbReference type="WBParaSite" id="HPBE_0002028801-mRNA-1">
    <property type="protein sequence ID" value="HPBE_0002028801-mRNA-1"/>
    <property type="gene ID" value="HPBE_0002028801"/>
</dbReference>
<evidence type="ECO:0000313" key="2">
    <source>
        <dbReference type="Proteomes" id="UP000050761"/>
    </source>
</evidence>
<dbReference type="EMBL" id="UZAH01032023">
    <property type="protein sequence ID" value="VDP19190.1"/>
    <property type="molecule type" value="Genomic_DNA"/>
</dbReference>
<organism evidence="2 3">
    <name type="scientific">Heligmosomoides polygyrus</name>
    <name type="common">Parasitic roundworm</name>
    <dbReference type="NCBI Taxonomy" id="6339"/>
    <lineage>
        <taxon>Eukaryota</taxon>
        <taxon>Metazoa</taxon>
        <taxon>Ecdysozoa</taxon>
        <taxon>Nematoda</taxon>
        <taxon>Chromadorea</taxon>
        <taxon>Rhabditida</taxon>
        <taxon>Rhabditina</taxon>
        <taxon>Rhabditomorpha</taxon>
        <taxon>Strongyloidea</taxon>
        <taxon>Heligmosomidae</taxon>
        <taxon>Heligmosomoides</taxon>
    </lineage>
</organism>
<reference evidence="3" key="2">
    <citation type="submission" date="2019-09" db="UniProtKB">
        <authorList>
            <consortium name="WormBaseParasite"/>
        </authorList>
    </citation>
    <scope>IDENTIFICATION</scope>
</reference>
<protein>
    <submittedName>
        <fullName evidence="3">Zot domain-containing protein</fullName>
    </submittedName>
</protein>
<dbReference type="AlphaFoldDB" id="A0A183GDG6"/>
<dbReference type="Proteomes" id="UP000050761">
    <property type="component" value="Unassembled WGS sequence"/>
</dbReference>
<dbReference type="OrthoDB" id="5239715at2759"/>
<sequence length="135" mass="15398">METNNNASAKDRLQSTEGQLRSFKYKNGSLVDNGFELKARPKAIGRKRGENRRATCPEIYLCPESNLPARQVVVRLYGSRNSGKKTLAHQIYHIASTTTPDQTHVLCEWFGPFSSNFRYLSTFRPTREAKKTPVY</sequence>
<evidence type="ECO:0000313" key="3">
    <source>
        <dbReference type="WBParaSite" id="HPBE_0002028801-mRNA-1"/>
    </source>
</evidence>
<accession>A0A183GDG6</accession>
<gene>
    <name evidence="1" type="ORF">HPBE_LOCUS20287</name>
</gene>